<dbReference type="AlphaFoldDB" id="A0A0L6UAJ7"/>
<accession>A0A0L6UAJ7</accession>
<organism evidence="1 2">
    <name type="scientific">Puccinia sorghi</name>
    <dbReference type="NCBI Taxonomy" id="27349"/>
    <lineage>
        <taxon>Eukaryota</taxon>
        <taxon>Fungi</taxon>
        <taxon>Dikarya</taxon>
        <taxon>Basidiomycota</taxon>
        <taxon>Pucciniomycotina</taxon>
        <taxon>Pucciniomycetes</taxon>
        <taxon>Pucciniales</taxon>
        <taxon>Pucciniaceae</taxon>
        <taxon>Puccinia</taxon>
    </lineage>
</organism>
<dbReference type="VEuPathDB" id="FungiDB:VP01_879g2"/>
<proteinExistence type="predicted"/>
<keyword evidence="2" id="KW-1185">Reference proteome</keyword>
<evidence type="ECO:0000313" key="1">
    <source>
        <dbReference type="EMBL" id="KNZ44810.1"/>
    </source>
</evidence>
<evidence type="ECO:0000313" key="2">
    <source>
        <dbReference type="Proteomes" id="UP000037035"/>
    </source>
</evidence>
<name>A0A0L6UAJ7_9BASI</name>
<reference evidence="1 2" key="1">
    <citation type="submission" date="2015-08" db="EMBL/GenBank/DDBJ databases">
        <title>Next Generation Sequencing and Analysis of the Genome of Puccinia sorghi L Schw, the Causal Agent of Maize Common Rust.</title>
        <authorList>
            <person name="Rochi L."/>
            <person name="Burguener G."/>
            <person name="Darino M."/>
            <person name="Turjanski A."/>
            <person name="Kreff E."/>
            <person name="Dieguez M.J."/>
            <person name="Sacco F."/>
        </authorList>
    </citation>
    <scope>NUCLEOTIDE SEQUENCE [LARGE SCALE GENOMIC DNA]</scope>
    <source>
        <strain evidence="1 2">RO10H11247</strain>
    </source>
</reference>
<protein>
    <submittedName>
        <fullName evidence="1">Uncharacterized protein</fullName>
    </submittedName>
</protein>
<gene>
    <name evidence="1" type="ORF">VP01_879g2</name>
</gene>
<dbReference type="Proteomes" id="UP000037035">
    <property type="component" value="Unassembled WGS sequence"/>
</dbReference>
<comment type="caution">
    <text evidence="1">The sequence shown here is derived from an EMBL/GenBank/DDBJ whole genome shotgun (WGS) entry which is preliminary data.</text>
</comment>
<dbReference type="EMBL" id="LAVV01014381">
    <property type="protein sequence ID" value="KNZ44810.1"/>
    <property type="molecule type" value="Genomic_DNA"/>
</dbReference>
<sequence length="495" mass="58954">MCRDNYDQFFFNLTPKKINDTKFHILGIRPATPICVLKIGSTTHLDQRRNWNLYWRKLRQQPDDTTIQLRLKIKRKKKERLESMIWNWVNKSGKRIKRNEISPLLFFTRYNVCKQKENQVATVKICFALDMGSCGNYGVNILEFNKGQIQIFSPLRTQVENSESFSGMNHKAKGFKGGFSLEKNLSFRSITDFLSMSVRILVYNIIKDTVHQKNEIGCVDRLRIWKICFNMIILVSSQENFRLLNTFPEMYFSTQLESFVNLISQWLLYHKLGHPAQSIDFIKRICSKMLCIYSLNWPKLRKNKAKNQSSNLWRIDYLHNLVNMWYRKQKKKKSKPIKEKCVKRIKLRNRTRFNDNIIIKKNKKESGREKEKYQTSKKLVHIFQVHCFALDPDNIILVKIVLSKKAALFKILVKQCSVVNETDNIWGFFVHKWGLQVKFLKMWIMFSLFFWGSQWFKTQGFNLFDFNLTKCSEKKTVEKNPKNENYNTPELLHLT</sequence>